<evidence type="ECO:0000256" key="6">
    <source>
        <dbReference type="ARBA" id="ARBA00049753"/>
    </source>
</evidence>
<dbReference type="Gene3D" id="3.40.190.10">
    <property type="entry name" value="Periplasmic binding protein-like II"/>
    <property type="match status" value="2"/>
</dbReference>
<evidence type="ECO:0000256" key="5">
    <source>
        <dbReference type="ARBA" id="ARBA00049629"/>
    </source>
</evidence>
<comment type="subcellular location">
    <subcellularLocation>
        <location evidence="1">Periplasm</location>
    </subcellularLocation>
</comment>
<dbReference type="RefSeq" id="WP_017056539.1">
    <property type="nucleotide sequence ID" value="NZ_JBGONX010000027.1"/>
</dbReference>
<gene>
    <name evidence="7" type="ORF">ACED24_17625</name>
</gene>
<name>A0ABV4LJ56_9VIBR</name>
<organism evidence="7 8">
    <name type="scientific">Vibrio kanaloae</name>
    <dbReference type="NCBI Taxonomy" id="170673"/>
    <lineage>
        <taxon>Bacteria</taxon>
        <taxon>Pseudomonadati</taxon>
        <taxon>Pseudomonadota</taxon>
        <taxon>Gammaproteobacteria</taxon>
        <taxon>Vibrionales</taxon>
        <taxon>Vibrionaceae</taxon>
        <taxon>Vibrio</taxon>
    </lineage>
</organism>
<dbReference type="SUPFAM" id="SSF53850">
    <property type="entry name" value="Periplasmic binding protein-like II"/>
    <property type="match status" value="1"/>
</dbReference>
<evidence type="ECO:0000313" key="8">
    <source>
        <dbReference type="Proteomes" id="UP001569177"/>
    </source>
</evidence>
<comment type="function">
    <text evidence="5">Part of a binding-protein-dependent transport system for a sugar.</text>
</comment>
<proteinExistence type="inferred from homology"/>
<dbReference type="PANTHER" id="PTHR43649:SF28">
    <property type="entry name" value="BINDING PROTEIN COMPONENT OF ABC SUGAR TRANSPORTER-RELATED"/>
    <property type="match status" value="1"/>
</dbReference>
<evidence type="ECO:0000256" key="3">
    <source>
        <dbReference type="ARBA" id="ARBA00022448"/>
    </source>
</evidence>
<protein>
    <recommendedName>
        <fullName evidence="6">Probable sugar-binding periplasmic protein</fullName>
    </recommendedName>
</protein>
<keyword evidence="8" id="KW-1185">Reference proteome</keyword>
<evidence type="ECO:0000256" key="1">
    <source>
        <dbReference type="ARBA" id="ARBA00004418"/>
    </source>
</evidence>
<comment type="caution">
    <text evidence="7">The sequence shown here is derived from an EMBL/GenBank/DDBJ whole genome shotgun (WGS) entry which is preliminary data.</text>
</comment>
<dbReference type="Proteomes" id="UP001569177">
    <property type="component" value="Unassembled WGS sequence"/>
</dbReference>
<sequence length="413" mass="45963">MRIWVFLVTLFVTQPILSNPSVEMLHWWTAEGEDSALSVIEDRFRLLPFSLKNDPIAGGGGGPAKSILQARAIAGYSPDIAQMEGPAIQSWAALGFLMGMNEVAKLNQWDQSLYRDIQAIHKYNGNYVAIPLNIHRLNWMWVNKEVLAKHQLSLPNDWDSLLLVLNVLKNKGITPLALGEEPWQVVQIFENIAFGVGGAHYYRQAFVDLAPEALNSPETLEALDRFRSLANIVGNDLSKISWDQGTKALLKGEFAFQFTGDWALGEMLSSGSSIPDYIQCSPFPSTENGFIYNVDSLAFFSTRSNEDQNITSIMAALSAPKFLLEFSKKKGSIPAQTNIPIDDLSRCQQKSYDDYIRASRNGSAMPSLTDSMAVNPVIQNAVSNELYRYFIDSSITSKTLIGHLNAINNEIFR</sequence>
<evidence type="ECO:0000256" key="4">
    <source>
        <dbReference type="ARBA" id="ARBA00022729"/>
    </source>
</evidence>
<evidence type="ECO:0000256" key="2">
    <source>
        <dbReference type="ARBA" id="ARBA00008520"/>
    </source>
</evidence>
<dbReference type="EMBL" id="JBGOOJ010000021">
    <property type="protein sequence ID" value="MEZ8091882.1"/>
    <property type="molecule type" value="Genomic_DNA"/>
</dbReference>
<comment type="similarity">
    <text evidence="2">Belongs to the bacterial solute-binding protein 1 family.</text>
</comment>
<keyword evidence="3" id="KW-0813">Transport</keyword>
<dbReference type="Pfam" id="PF01547">
    <property type="entry name" value="SBP_bac_1"/>
    <property type="match status" value="1"/>
</dbReference>
<dbReference type="InterPro" id="IPR006059">
    <property type="entry name" value="SBP"/>
</dbReference>
<accession>A0ABV4LJ56</accession>
<evidence type="ECO:0000313" key="7">
    <source>
        <dbReference type="EMBL" id="MEZ8091882.1"/>
    </source>
</evidence>
<reference evidence="7 8" key="1">
    <citation type="submission" date="2024-06" db="EMBL/GenBank/DDBJ databases">
        <authorList>
            <person name="Steensen K."/>
            <person name="Seneca J."/>
            <person name="Bartlau N."/>
            <person name="Yu A.X."/>
            <person name="Polz M.F."/>
        </authorList>
    </citation>
    <scope>NUCLEOTIDE SEQUENCE [LARGE SCALE GENOMIC DNA]</scope>
    <source>
        <strain evidence="7 8">5S240</strain>
    </source>
</reference>
<keyword evidence="4" id="KW-0732">Signal</keyword>
<dbReference type="PANTHER" id="PTHR43649">
    <property type="entry name" value="ARABINOSE-BINDING PROTEIN-RELATED"/>
    <property type="match status" value="1"/>
</dbReference>
<dbReference type="InterPro" id="IPR050490">
    <property type="entry name" value="Bact_solute-bd_prot1"/>
</dbReference>